<proteinExistence type="predicted"/>
<accession>A0A453QSC0</accession>
<reference evidence="2" key="4">
    <citation type="submission" date="2019-03" db="UniProtKB">
        <authorList>
            <consortium name="EnsemblPlants"/>
        </authorList>
    </citation>
    <scope>IDENTIFICATION</scope>
</reference>
<reference evidence="2" key="3">
    <citation type="journal article" date="2017" name="Nature">
        <title>Genome sequence of the progenitor of the wheat D genome Aegilops tauschii.</title>
        <authorList>
            <person name="Luo M.C."/>
            <person name="Gu Y.Q."/>
            <person name="Puiu D."/>
            <person name="Wang H."/>
            <person name="Twardziok S.O."/>
            <person name="Deal K.R."/>
            <person name="Huo N."/>
            <person name="Zhu T."/>
            <person name="Wang L."/>
            <person name="Wang Y."/>
            <person name="McGuire P.E."/>
            <person name="Liu S."/>
            <person name="Long H."/>
            <person name="Ramasamy R.K."/>
            <person name="Rodriguez J.C."/>
            <person name="Van S.L."/>
            <person name="Yuan L."/>
            <person name="Wang Z."/>
            <person name="Xia Z."/>
            <person name="Xiao L."/>
            <person name="Anderson O.D."/>
            <person name="Ouyang S."/>
            <person name="Liang Y."/>
            <person name="Zimin A.V."/>
            <person name="Pertea G."/>
            <person name="Qi P."/>
            <person name="Bennetzen J.L."/>
            <person name="Dai X."/>
            <person name="Dawson M.W."/>
            <person name="Muller H.G."/>
            <person name="Kugler K."/>
            <person name="Rivarola-Duarte L."/>
            <person name="Spannagl M."/>
            <person name="Mayer K.F.X."/>
            <person name="Lu F.H."/>
            <person name="Bevan M.W."/>
            <person name="Leroy P."/>
            <person name="Li P."/>
            <person name="You F.M."/>
            <person name="Sun Q."/>
            <person name="Liu Z."/>
            <person name="Lyons E."/>
            <person name="Wicker T."/>
            <person name="Salzberg S.L."/>
            <person name="Devos K.M."/>
            <person name="Dvorak J."/>
        </authorList>
    </citation>
    <scope>NUCLEOTIDE SEQUENCE [LARGE SCALE GENOMIC DNA]</scope>
    <source>
        <strain evidence="2">cv. AL8/78</strain>
    </source>
</reference>
<organism evidence="2 3">
    <name type="scientific">Aegilops tauschii subsp. strangulata</name>
    <name type="common">Goatgrass</name>
    <dbReference type="NCBI Taxonomy" id="200361"/>
    <lineage>
        <taxon>Eukaryota</taxon>
        <taxon>Viridiplantae</taxon>
        <taxon>Streptophyta</taxon>
        <taxon>Embryophyta</taxon>
        <taxon>Tracheophyta</taxon>
        <taxon>Spermatophyta</taxon>
        <taxon>Magnoliopsida</taxon>
        <taxon>Liliopsida</taxon>
        <taxon>Poales</taxon>
        <taxon>Poaceae</taxon>
        <taxon>BOP clade</taxon>
        <taxon>Pooideae</taxon>
        <taxon>Triticodae</taxon>
        <taxon>Triticeae</taxon>
        <taxon>Triticinae</taxon>
        <taxon>Aegilops</taxon>
    </lineage>
</organism>
<reference evidence="3" key="2">
    <citation type="journal article" date="2017" name="Nat. Plants">
        <title>The Aegilops tauschii genome reveals multiple impacts of transposons.</title>
        <authorList>
            <person name="Zhao G."/>
            <person name="Zou C."/>
            <person name="Li K."/>
            <person name="Wang K."/>
            <person name="Li T."/>
            <person name="Gao L."/>
            <person name="Zhang X."/>
            <person name="Wang H."/>
            <person name="Yang Z."/>
            <person name="Liu X."/>
            <person name="Jiang W."/>
            <person name="Mao L."/>
            <person name="Kong X."/>
            <person name="Jiao Y."/>
            <person name="Jia J."/>
        </authorList>
    </citation>
    <scope>NUCLEOTIDE SEQUENCE [LARGE SCALE GENOMIC DNA]</scope>
    <source>
        <strain evidence="3">cv. AL8/78</strain>
    </source>
</reference>
<dbReference type="Proteomes" id="UP000015105">
    <property type="component" value="Chromosome 7D"/>
</dbReference>
<evidence type="ECO:0000256" key="1">
    <source>
        <dbReference type="SAM" id="MobiDB-lite"/>
    </source>
</evidence>
<sequence>ERAKSAIPSCSSTMQQPATNIAPHTQHPPPSLAHAAGARSRATYSLPGHPVLLSRHSYRSRHVEALAVHATCSQGISNGNVGQDIQLRTDKFFELEMTVHDSELDQYGVVHNAISRGDGCEHWLQHDLHSTQRQRDGGLGTEHQVLQASTARCEVCCQGEACPDKGHKDTRRSHHRDAAKP</sequence>
<feature type="region of interest" description="Disordered" evidence="1">
    <location>
        <begin position="1"/>
        <end position="40"/>
    </location>
</feature>
<reference evidence="2" key="5">
    <citation type="journal article" date="2021" name="G3 (Bethesda)">
        <title>Aegilops tauschii genome assembly Aet v5.0 features greater sequence contiguity and improved annotation.</title>
        <authorList>
            <person name="Wang L."/>
            <person name="Zhu T."/>
            <person name="Rodriguez J.C."/>
            <person name="Deal K.R."/>
            <person name="Dubcovsky J."/>
            <person name="McGuire P.E."/>
            <person name="Lux T."/>
            <person name="Spannagl M."/>
            <person name="Mayer K.F.X."/>
            <person name="Baldrich P."/>
            <person name="Meyers B.C."/>
            <person name="Huo N."/>
            <person name="Gu Y.Q."/>
            <person name="Zhou H."/>
            <person name="Devos K.M."/>
            <person name="Bennetzen J.L."/>
            <person name="Unver T."/>
            <person name="Budak H."/>
            <person name="Gulick P.J."/>
            <person name="Galiba G."/>
            <person name="Kalapos B."/>
            <person name="Nelson D.R."/>
            <person name="Li P."/>
            <person name="You F.M."/>
            <person name="Luo M.C."/>
            <person name="Dvorak J."/>
        </authorList>
    </citation>
    <scope>NUCLEOTIDE SEQUENCE [LARGE SCALE GENOMIC DNA]</scope>
    <source>
        <strain evidence="2">cv. AL8/78</strain>
    </source>
</reference>
<keyword evidence="3" id="KW-1185">Reference proteome</keyword>
<reference evidence="3" key="1">
    <citation type="journal article" date="2014" name="Science">
        <title>Ancient hybridizations among the ancestral genomes of bread wheat.</title>
        <authorList>
            <consortium name="International Wheat Genome Sequencing Consortium,"/>
            <person name="Marcussen T."/>
            <person name="Sandve S.R."/>
            <person name="Heier L."/>
            <person name="Spannagl M."/>
            <person name="Pfeifer M."/>
            <person name="Jakobsen K.S."/>
            <person name="Wulff B.B."/>
            <person name="Steuernagel B."/>
            <person name="Mayer K.F."/>
            <person name="Olsen O.A."/>
        </authorList>
    </citation>
    <scope>NUCLEOTIDE SEQUENCE [LARGE SCALE GENOMIC DNA]</scope>
    <source>
        <strain evidence="3">cv. AL8/78</strain>
    </source>
</reference>
<name>A0A453QSC0_AEGTS</name>
<dbReference type="EnsemblPlants" id="AET7Gv20304000.4">
    <property type="protein sequence ID" value="AET7Gv20304000.4"/>
    <property type="gene ID" value="AET7Gv20304000"/>
</dbReference>
<dbReference type="AlphaFoldDB" id="A0A453QSC0"/>
<evidence type="ECO:0000313" key="3">
    <source>
        <dbReference type="Proteomes" id="UP000015105"/>
    </source>
</evidence>
<feature type="compositionally biased region" description="Polar residues" evidence="1">
    <location>
        <begin position="8"/>
        <end position="23"/>
    </location>
</feature>
<evidence type="ECO:0000313" key="2">
    <source>
        <dbReference type="EnsemblPlants" id="AET7Gv20304000.4"/>
    </source>
</evidence>
<protein>
    <submittedName>
        <fullName evidence="2">Uncharacterized protein</fullName>
    </submittedName>
</protein>
<dbReference type="Gramene" id="AET7Gv20304000.4">
    <property type="protein sequence ID" value="AET7Gv20304000.4"/>
    <property type="gene ID" value="AET7Gv20304000"/>
</dbReference>